<keyword evidence="2" id="KW-1185">Reference proteome</keyword>
<dbReference type="Proteomes" id="UP000321685">
    <property type="component" value="Unassembled WGS sequence"/>
</dbReference>
<dbReference type="AlphaFoldDB" id="A0A511DCC1"/>
<name>A0A511DCC1_9PSEU</name>
<evidence type="ECO:0000313" key="1">
    <source>
        <dbReference type="EMBL" id="GEL22207.1"/>
    </source>
</evidence>
<proteinExistence type="predicted"/>
<sequence>MNITGTTLGPFVAWLVTRERDEQTRRRHRMVVEHYLVWCRTERVPRHERRARYLAVPPGGITGDHAAEALERFDEFRRIQALTEVADR</sequence>
<evidence type="ECO:0000313" key="2">
    <source>
        <dbReference type="Proteomes" id="UP000321685"/>
    </source>
</evidence>
<gene>
    <name evidence="1" type="ORF">PSU4_11610</name>
</gene>
<evidence type="ECO:0008006" key="3">
    <source>
        <dbReference type="Google" id="ProtNLM"/>
    </source>
</evidence>
<comment type="caution">
    <text evidence="1">The sequence shown here is derived from an EMBL/GenBank/DDBJ whole genome shotgun (WGS) entry which is preliminary data.</text>
</comment>
<dbReference type="RefSeq" id="WP_246114962.1">
    <property type="nucleotide sequence ID" value="NZ_BJVJ01000007.1"/>
</dbReference>
<reference evidence="1 2" key="1">
    <citation type="submission" date="2019-07" db="EMBL/GenBank/DDBJ databases">
        <title>Whole genome shotgun sequence of Pseudonocardia sulfidoxydans NBRC 16205.</title>
        <authorList>
            <person name="Hosoyama A."/>
            <person name="Uohara A."/>
            <person name="Ohji S."/>
            <person name="Ichikawa N."/>
        </authorList>
    </citation>
    <scope>NUCLEOTIDE SEQUENCE [LARGE SCALE GENOMIC DNA]</scope>
    <source>
        <strain evidence="1 2">NBRC 16205</strain>
    </source>
</reference>
<organism evidence="1 2">
    <name type="scientific">Pseudonocardia sulfidoxydans NBRC 16205</name>
    <dbReference type="NCBI Taxonomy" id="1223511"/>
    <lineage>
        <taxon>Bacteria</taxon>
        <taxon>Bacillati</taxon>
        <taxon>Actinomycetota</taxon>
        <taxon>Actinomycetes</taxon>
        <taxon>Pseudonocardiales</taxon>
        <taxon>Pseudonocardiaceae</taxon>
        <taxon>Pseudonocardia</taxon>
    </lineage>
</organism>
<accession>A0A511DCC1</accession>
<protein>
    <recommendedName>
        <fullName evidence="3">Core-binding (CB) domain-containing protein</fullName>
    </recommendedName>
</protein>
<dbReference type="EMBL" id="BJVJ01000007">
    <property type="protein sequence ID" value="GEL22207.1"/>
    <property type="molecule type" value="Genomic_DNA"/>
</dbReference>